<dbReference type="PANTHER" id="PTHR31194">
    <property type="entry name" value="SHN SHINE , DNA BINDING / TRANSCRIPTION FACTOR"/>
    <property type="match status" value="1"/>
</dbReference>
<dbReference type="SMART" id="SM00380">
    <property type="entry name" value="AP2"/>
    <property type="match status" value="1"/>
</dbReference>
<evidence type="ECO:0000256" key="4">
    <source>
        <dbReference type="ARBA" id="ARBA00023163"/>
    </source>
</evidence>
<keyword evidence="3" id="KW-0238">DNA-binding</keyword>
<evidence type="ECO:0000256" key="1">
    <source>
        <dbReference type="ARBA" id="ARBA00004123"/>
    </source>
</evidence>
<dbReference type="Gene3D" id="3.30.730.10">
    <property type="entry name" value="AP2/ERF domain"/>
    <property type="match status" value="1"/>
</dbReference>
<evidence type="ECO:0000313" key="8">
    <source>
        <dbReference type="Proteomes" id="UP001318860"/>
    </source>
</evidence>
<dbReference type="Pfam" id="PF00847">
    <property type="entry name" value="AP2"/>
    <property type="match status" value="1"/>
</dbReference>
<evidence type="ECO:0000256" key="5">
    <source>
        <dbReference type="ARBA" id="ARBA00023242"/>
    </source>
</evidence>
<evidence type="ECO:0000256" key="3">
    <source>
        <dbReference type="ARBA" id="ARBA00023125"/>
    </source>
</evidence>
<sequence length="477" mass="54196">MDERDPQVEREKLVPPGPSPSDILIFSSLFGKSNDILVGPNRPTRLFQHHRAHHGWLVVLSMSFKGNEMNKSAQKTEEVYFSGLSHIWKRKAAEELNQEKINSQEGNVAAWDETVVESAGTAALGGVRRARKRFVGVRQRPSGRWVAEIKDTIQKIRVWLGTFDTAEEAARAYDEAACLLRGANTRTNFWPCSSISSSTSVLPSRITNLLLSRLKARNNALAAETNYSIPCIDQKQGIEEMPDMSQSNFPDFLNDPDENYALENNSGMISDYNYPSLESDITQTDGGHLQTCNTNSPDFVQFNNTGILEMENEIEDENSTNLEILDFQFVDEIGTSIEYSPFEIAEEISKPMEVEDEPLMLSEAMKRMNYERKFSASLYAFNGITEYLKLKMKTSVNRSDQISRLRNVCKSKQEEMVENKIEQEKVDINEDENSGDSSDHDGELSLWNSIDLPPICFRMEESVEIVQKLNLILWICW</sequence>
<evidence type="ECO:0000256" key="2">
    <source>
        <dbReference type="ARBA" id="ARBA00023015"/>
    </source>
</evidence>
<dbReference type="SUPFAM" id="SSF54171">
    <property type="entry name" value="DNA-binding domain"/>
    <property type="match status" value="1"/>
</dbReference>
<dbReference type="PRINTS" id="PR00367">
    <property type="entry name" value="ETHRSPELEMNT"/>
</dbReference>
<dbReference type="Proteomes" id="UP001318860">
    <property type="component" value="Unassembled WGS sequence"/>
</dbReference>
<comment type="caution">
    <text evidence="7">The sequence shown here is derived from an EMBL/GenBank/DDBJ whole genome shotgun (WGS) entry which is preliminary data.</text>
</comment>
<feature type="domain" description="AP2/ERF" evidence="6">
    <location>
        <begin position="133"/>
        <end position="190"/>
    </location>
</feature>
<comment type="subcellular location">
    <subcellularLocation>
        <location evidence="1">Nucleus</location>
    </subcellularLocation>
</comment>
<keyword evidence="2" id="KW-0805">Transcription regulation</keyword>
<dbReference type="InterPro" id="IPR001471">
    <property type="entry name" value="AP2/ERF_dom"/>
</dbReference>
<accession>A0ABR0V476</accession>
<evidence type="ECO:0000313" key="7">
    <source>
        <dbReference type="EMBL" id="KAK6128861.1"/>
    </source>
</evidence>
<dbReference type="InterPro" id="IPR036955">
    <property type="entry name" value="AP2/ERF_dom_sf"/>
</dbReference>
<dbReference type="InterPro" id="IPR016177">
    <property type="entry name" value="DNA-bd_dom_sf"/>
</dbReference>
<dbReference type="PROSITE" id="PS51032">
    <property type="entry name" value="AP2_ERF"/>
    <property type="match status" value="1"/>
</dbReference>
<keyword evidence="4" id="KW-0804">Transcription</keyword>
<dbReference type="PANTHER" id="PTHR31194:SF197">
    <property type="entry name" value="OS12G0582900 PROTEIN"/>
    <property type="match status" value="1"/>
</dbReference>
<keyword evidence="5" id="KW-0539">Nucleus</keyword>
<dbReference type="InterPro" id="IPR050913">
    <property type="entry name" value="AP2/ERF_ERF"/>
</dbReference>
<dbReference type="EMBL" id="JABTTQ020001694">
    <property type="protein sequence ID" value="KAK6128861.1"/>
    <property type="molecule type" value="Genomic_DNA"/>
</dbReference>
<reference evidence="7 8" key="1">
    <citation type="journal article" date="2021" name="Comput. Struct. Biotechnol. J.">
        <title>De novo genome assembly of the potent medicinal plant Rehmannia glutinosa using nanopore technology.</title>
        <authorList>
            <person name="Ma L."/>
            <person name="Dong C."/>
            <person name="Song C."/>
            <person name="Wang X."/>
            <person name="Zheng X."/>
            <person name="Niu Y."/>
            <person name="Chen S."/>
            <person name="Feng W."/>
        </authorList>
    </citation>
    <scope>NUCLEOTIDE SEQUENCE [LARGE SCALE GENOMIC DNA]</scope>
    <source>
        <strain evidence="7">DH-2019</strain>
    </source>
</reference>
<evidence type="ECO:0000259" key="6">
    <source>
        <dbReference type="PROSITE" id="PS51032"/>
    </source>
</evidence>
<organism evidence="7 8">
    <name type="scientific">Rehmannia glutinosa</name>
    <name type="common">Chinese foxglove</name>
    <dbReference type="NCBI Taxonomy" id="99300"/>
    <lineage>
        <taxon>Eukaryota</taxon>
        <taxon>Viridiplantae</taxon>
        <taxon>Streptophyta</taxon>
        <taxon>Embryophyta</taxon>
        <taxon>Tracheophyta</taxon>
        <taxon>Spermatophyta</taxon>
        <taxon>Magnoliopsida</taxon>
        <taxon>eudicotyledons</taxon>
        <taxon>Gunneridae</taxon>
        <taxon>Pentapetalae</taxon>
        <taxon>asterids</taxon>
        <taxon>lamiids</taxon>
        <taxon>Lamiales</taxon>
        <taxon>Orobanchaceae</taxon>
        <taxon>Rehmannieae</taxon>
        <taxon>Rehmannia</taxon>
    </lineage>
</organism>
<keyword evidence="8" id="KW-1185">Reference proteome</keyword>
<proteinExistence type="predicted"/>
<gene>
    <name evidence="7" type="ORF">DH2020_037378</name>
</gene>
<dbReference type="CDD" id="cd00018">
    <property type="entry name" value="AP2"/>
    <property type="match status" value="1"/>
</dbReference>
<protein>
    <recommendedName>
        <fullName evidence="6">AP2/ERF domain-containing protein</fullName>
    </recommendedName>
</protein>
<name>A0ABR0V476_REHGL</name>